<reference evidence="1 2" key="1">
    <citation type="submission" date="2020-11" db="EMBL/GenBank/DDBJ databases">
        <title>Kefir isolates.</title>
        <authorList>
            <person name="Marcisauskas S."/>
            <person name="Kim Y."/>
            <person name="Blasche S."/>
        </authorList>
    </citation>
    <scope>NUCLEOTIDE SEQUENCE [LARGE SCALE GENOMIC DNA]</scope>
    <source>
        <strain evidence="1 2">OG2</strain>
    </source>
</reference>
<dbReference type="Proteomes" id="UP000750334">
    <property type="component" value="Unassembled WGS sequence"/>
</dbReference>
<dbReference type="InterPro" id="IPR053720">
    <property type="entry name" value="Psm_Assembly_Chaperone"/>
</dbReference>
<protein>
    <recommendedName>
        <fullName evidence="3">Proteasome chaperone 3</fullName>
    </recommendedName>
</protein>
<dbReference type="EMBL" id="PUHR01000013">
    <property type="protein sequence ID" value="KAG0671358.1"/>
    <property type="molecule type" value="Genomic_DNA"/>
</dbReference>
<dbReference type="AlphaFoldDB" id="A0A9P7BBY1"/>
<accession>A0A9P7BBY1</accession>
<keyword evidence="2" id="KW-1185">Reference proteome</keyword>
<proteinExistence type="predicted"/>
<gene>
    <name evidence="1" type="ORF">C6P45_000812</name>
</gene>
<name>A0A9P7BBY1_MAUEX</name>
<dbReference type="Pfam" id="PF10448">
    <property type="entry name" value="POC3_POC4"/>
    <property type="match status" value="1"/>
</dbReference>
<organism evidence="1 2">
    <name type="scientific">Maudiozyma exigua</name>
    <name type="common">Yeast</name>
    <name type="synonym">Kazachstania exigua</name>
    <dbReference type="NCBI Taxonomy" id="34358"/>
    <lineage>
        <taxon>Eukaryota</taxon>
        <taxon>Fungi</taxon>
        <taxon>Dikarya</taxon>
        <taxon>Ascomycota</taxon>
        <taxon>Saccharomycotina</taxon>
        <taxon>Saccharomycetes</taxon>
        <taxon>Saccharomycetales</taxon>
        <taxon>Saccharomycetaceae</taxon>
        <taxon>Maudiozyma</taxon>
    </lineage>
</organism>
<dbReference type="Gene3D" id="3.30.230.90">
    <property type="match status" value="1"/>
</dbReference>
<dbReference type="OrthoDB" id="3980246at2759"/>
<evidence type="ECO:0000313" key="2">
    <source>
        <dbReference type="Proteomes" id="UP000750334"/>
    </source>
</evidence>
<dbReference type="InterPro" id="IPR018854">
    <property type="entry name" value="Psome_chaperone_3/4"/>
</dbReference>
<sequence length="184" mass="20523">MSEYNNNATFTNDQSPKLSGSSLDITSIHFTNQIILQIRLNGEMDSTYEVTKRGINSLDSNVSRPIAGLSKIPQEVATNDNNGEDYTFDTSIVRDNLADFQVVTKLGDTMDHKMPVICTQIGELYQSVIIPHLLSKGSNRNEIGDGNHLIITVSSKIFRDKGENSDMDFGKLVFLLKTIKEMYV</sequence>
<evidence type="ECO:0008006" key="3">
    <source>
        <dbReference type="Google" id="ProtNLM"/>
    </source>
</evidence>
<comment type="caution">
    <text evidence="1">The sequence shown here is derived from an EMBL/GenBank/DDBJ whole genome shotgun (WGS) entry which is preliminary data.</text>
</comment>
<evidence type="ECO:0000313" key="1">
    <source>
        <dbReference type="EMBL" id="KAG0671358.1"/>
    </source>
</evidence>